<reference evidence="4 5" key="1">
    <citation type="submission" date="2019-02" db="EMBL/GenBank/DDBJ databases">
        <title>Genome sequencing of the rare red list fungi Antrodiella citrinella (Flaviporus citrinellus).</title>
        <authorList>
            <person name="Buettner E."/>
            <person name="Kellner H."/>
        </authorList>
    </citation>
    <scope>NUCLEOTIDE SEQUENCE [LARGE SCALE GENOMIC DNA]</scope>
    <source>
        <strain evidence="4 5">DSM 108506</strain>
    </source>
</reference>
<feature type="region of interest" description="Disordered" evidence="1">
    <location>
        <begin position="94"/>
        <end position="123"/>
    </location>
</feature>
<evidence type="ECO:0000313" key="4">
    <source>
        <dbReference type="EMBL" id="THH34019.1"/>
    </source>
</evidence>
<gene>
    <name evidence="4" type="ORF">EUX98_g84</name>
</gene>
<name>A0A4S4N4P7_9APHY</name>
<dbReference type="Pfam" id="PF21671">
    <property type="entry name" value="CPL1-like"/>
    <property type="match status" value="1"/>
</dbReference>
<accession>A0A4S4N4P7</accession>
<dbReference type="PANTHER" id="PTHR35192:SF2">
    <property type="entry name" value="APPLE DOMAIN-CONTAINING PROTEIN"/>
    <property type="match status" value="1"/>
</dbReference>
<sequence length="405" mass="41725">MWSQLLLVAAALPFVLATGSSSCGNGNFYFQQADCCVPQGGNPSPPTPPSGTQCPTSGWDWNDDKSCCVPHQPPAPSQPPPACNSGWGWQSDKLHCTPAPSTPTPPPSKPPTSTPPTSSPGNCNDNEFWWETKSCCLPNGGPSTPPPAPPSGTSCPSSGWSWFPTKSCCAPHQTSPPTPQCPSGWTWNSGAYTCQPNAPSSPPSAPSAPSSPGNCDENNFWWEPKQCCLPNGGPSTPPPSPPSGSNCPPSGWSWLPSKSCCSPHTPPSNGPPPQCPSGWSWNPSDYQCHPSAPTSPAPPPSKPSGYAGHQRRSGLKARAAPLCPNGHEACPIQGASGLTGDYECLDTTQELTSCGGCASLGAGQDCTAIAGAWNVKCDVSQGGCKVLTCTAGYKVGVDGKSCIQL</sequence>
<evidence type="ECO:0000256" key="2">
    <source>
        <dbReference type="SAM" id="SignalP"/>
    </source>
</evidence>
<dbReference type="EMBL" id="SGPM01000001">
    <property type="protein sequence ID" value="THH34019.1"/>
    <property type="molecule type" value="Genomic_DNA"/>
</dbReference>
<evidence type="ECO:0000313" key="5">
    <source>
        <dbReference type="Proteomes" id="UP000308730"/>
    </source>
</evidence>
<comment type="caution">
    <text evidence="4">The sequence shown here is derived from an EMBL/GenBank/DDBJ whole genome shotgun (WGS) entry which is preliminary data.</text>
</comment>
<feature type="compositionally biased region" description="Pro residues" evidence="1">
    <location>
        <begin position="100"/>
        <end position="118"/>
    </location>
</feature>
<protein>
    <recommendedName>
        <fullName evidence="3">Protein CPL1-like domain-containing protein</fullName>
    </recommendedName>
</protein>
<feature type="compositionally biased region" description="Pro residues" evidence="1">
    <location>
        <begin position="293"/>
        <end position="302"/>
    </location>
</feature>
<dbReference type="Proteomes" id="UP000308730">
    <property type="component" value="Unassembled WGS sequence"/>
</dbReference>
<feature type="chain" id="PRO_5020370399" description="Protein CPL1-like domain-containing protein" evidence="2">
    <location>
        <begin position="18"/>
        <end position="405"/>
    </location>
</feature>
<feature type="domain" description="Protein CPL1-like" evidence="3">
    <location>
        <begin position="342"/>
        <end position="403"/>
    </location>
</feature>
<organism evidence="4 5">
    <name type="scientific">Antrodiella citrinella</name>
    <dbReference type="NCBI Taxonomy" id="2447956"/>
    <lineage>
        <taxon>Eukaryota</taxon>
        <taxon>Fungi</taxon>
        <taxon>Dikarya</taxon>
        <taxon>Basidiomycota</taxon>
        <taxon>Agaricomycotina</taxon>
        <taxon>Agaricomycetes</taxon>
        <taxon>Polyporales</taxon>
        <taxon>Steccherinaceae</taxon>
        <taxon>Antrodiella</taxon>
    </lineage>
</organism>
<dbReference type="InterPro" id="IPR038955">
    <property type="entry name" value="PriA/CPL1_fungi"/>
</dbReference>
<evidence type="ECO:0000256" key="1">
    <source>
        <dbReference type="SAM" id="MobiDB-lite"/>
    </source>
</evidence>
<keyword evidence="5" id="KW-1185">Reference proteome</keyword>
<proteinExistence type="predicted"/>
<evidence type="ECO:0000259" key="3">
    <source>
        <dbReference type="Pfam" id="PF21671"/>
    </source>
</evidence>
<keyword evidence="2" id="KW-0732">Signal</keyword>
<dbReference type="AlphaFoldDB" id="A0A4S4N4P7"/>
<dbReference type="InterPro" id="IPR048661">
    <property type="entry name" value="CPL1-like"/>
</dbReference>
<feature type="signal peptide" evidence="2">
    <location>
        <begin position="1"/>
        <end position="17"/>
    </location>
</feature>
<dbReference type="OrthoDB" id="439917at2759"/>
<dbReference type="PANTHER" id="PTHR35192">
    <property type="entry name" value="PROTEIN, PUTATIVE-RELATED"/>
    <property type="match status" value="1"/>
</dbReference>
<feature type="region of interest" description="Disordered" evidence="1">
    <location>
        <begin position="288"/>
        <end position="311"/>
    </location>
</feature>